<sequence>NDIEGDIYVDDCCHFNRRGNDLIMEEIGRTIIERAAR</sequence>
<feature type="non-terminal residue" evidence="1">
    <location>
        <position position="1"/>
    </location>
</feature>
<proteinExistence type="predicted"/>
<name>X0XZM9_9ZZZZ</name>
<comment type="caution">
    <text evidence="1">The sequence shown here is derived from an EMBL/GenBank/DDBJ whole genome shotgun (WGS) entry which is preliminary data.</text>
</comment>
<organism evidence="1">
    <name type="scientific">marine sediment metagenome</name>
    <dbReference type="NCBI Taxonomy" id="412755"/>
    <lineage>
        <taxon>unclassified sequences</taxon>
        <taxon>metagenomes</taxon>
        <taxon>ecological metagenomes</taxon>
    </lineage>
</organism>
<accession>X0XZM9</accession>
<reference evidence="1" key="1">
    <citation type="journal article" date="2014" name="Front. Microbiol.">
        <title>High frequency of phylogenetically diverse reductive dehalogenase-homologous genes in deep subseafloor sedimentary metagenomes.</title>
        <authorList>
            <person name="Kawai M."/>
            <person name="Futagami T."/>
            <person name="Toyoda A."/>
            <person name="Takaki Y."/>
            <person name="Nishi S."/>
            <person name="Hori S."/>
            <person name="Arai W."/>
            <person name="Tsubouchi T."/>
            <person name="Morono Y."/>
            <person name="Uchiyama I."/>
            <person name="Ito T."/>
            <person name="Fujiyama A."/>
            <person name="Inagaki F."/>
            <person name="Takami H."/>
        </authorList>
    </citation>
    <scope>NUCLEOTIDE SEQUENCE</scope>
    <source>
        <strain evidence="1">Expedition CK06-06</strain>
    </source>
</reference>
<dbReference type="AlphaFoldDB" id="X0XZM9"/>
<protein>
    <submittedName>
        <fullName evidence="1">Uncharacterized protein</fullName>
    </submittedName>
</protein>
<dbReference type="EMBL" id="BARS01055775">
    <property type="protein sequence ID" value="GAG48865.1"/>
    <property type="molecule type" value="Genomic_DNA"/>
</dbReference>
<gene>
    <name evidence="1" type="ORF">S01H1_82295</name>
</gene>
<evidence type="ECO:0000313" key="1">
    <source>
        <dbReference type="EMBL" id="GAG48865.1"/>
    </source>
</evidence>